<accession>A0AAD8FKM4</accession>
<organism evidence="2 3">
    <name type="scientific">Biomphalaria pfeifferi</name>
    <name type="common">Bloodfluke planorb</name>
    <name type="synonym">Freshwater snail</name>
    <dbReference type="NCBI Taxonomy" id="112525"/>
    <lineage>
        <taxon>Eukaryota</taxon>
        <taxon>Metazoa</taxon>
        <taxon>Spiralia</taxon>
        <taxon>Lophotrochozoa</taxon>
        <taxon>Mollusca</taxon>
        <taxon>Gastropoda</taxon>
        <taxon>Heterobranchia</taxon>
        <taxon>Euthyneura</taxon>
        <taxon>Panpulmonata</taxon>
        <taxon>Hygrophila</taxon>
        <taxon>Lymnaeoidea</taxon>
        <taxon>Planorbidae</taxon>
        <taxon>Biomphalaria</taxon>
    </lineage>
</organism>
<reference evidence="2" key="1">
    <citation type="journal article" date="2023" name="PLoS Negl. Trop. Dis.">
        <title>A genome sequence for Biomphalaria pfeifferi, the major vector snail for the human-infecting parasite Schistosoma mansoni.</title>
        <authorList>
            <person name="Bu L."/>
            <person name="Lu L."/>
            <person name="Laidemitt M.R."/>
            <person name="Zhang S.M."/>
            <person name="Mutuku M."/>
            <person name="Mkoji G."/>
            <person name="Steinauer M."/>
            <person name="Loker E.S."/>
        </authorList>
    </citation>
    <scope>NUCLEOTIDE SEQUENCE</scope>
    <source>
        <strain evidence="2">KasaAsao</strain>
    </source>
</reference>
<evidence type="ECO:0000256" key="1">
    <source>
        <dbReference type="SAM" id="Phobius"/>
    </source>
</evidence>
<reference evidence="2" key="2">
    <citation type="submission" date="2023-04" db="EMBL/GenBank/DDBJ databases">
        <authorList>
            <person name="Bu L."/>
            <person name="Lu L."/>
            <person name="Laidemitt M.R."/>
            <person name="Zhang S.M."/>
            <person name="Mutuku M."/>
            <person name="Mkoji G."/>
            <person name="Steinauer M."/>
            <person name="Loker E.S."/>
        </authorList>
    </citation>
    <scope>NUCLEOTIDE SEQUENCE</scope>
    <source>
        <strain evidence="2">KasaAsao</strain>
        <tissue evidence="2">Whole Snail</tissue>
    </source>
</reference>
<keyword evidence="1" id="KW-1133">Transmembrane helix</keyword>
<keyword evidence="1" id="KW-0472">Membrane</keyword>
<dbReference type="EMBL" id="JASAOG010000009">
    <property type="protein sequence ID" value="KAK0066951.1"/>
    <property type="molecule type" value="Genomic_DNA"/>
</dbReference>
<sequence length="105" mass="12013">MVPEVKVHIVCSLFQPDPERNVSNAYSAAFVSDLQLSRSEAECIRCSLFYVSSIDVALTIHLEKKKGFIMKLFIFLAMIFACYALSEDVLLSFWIHSHLNKDRLL</sequence>
<comment type="caution">
    <text evidence="2">The sequence shown here is derived from an EMBL/GenBank/DDBJ whole genome shotgun (WGS) entry which is preliminary data.</text>
</comment>
<name>A0AAD8FKM4_BIOPF</name>
<keyword evidence="1" id="KW-0812">Transmembrane</keyword>
<protein>
    <submittedName>
        <fullName evidence="2">Hemocyanin-like 1 (Hcl-1)</fullName>
    </submittedName>
</protein>
<keyword evidence="3" id="KW-1185">Reference proteome</keyword>
<gene>
    <name evidence="2" type="ORF">Bpfe_003686</name>
</gene>
<dbReference type="AlphaFoldDB" id="A0AAD8FKM4"/>
<evidence type="ECO:0000313" key="2">
    <source>
        <dbReference type="EMBL" id="KAK0066951.1"/>
    </source>
</evidence>
<feature type="transmembrane region" description="Helical" evidence="1">
    <location>
        <begin position="72"/>
        <end position="95"/>
    </location>
</feature>
<dbReference type="Proteomes" id="UP001233172">
    <property type="component" value="Unassembled WGS sequence"/>
</dbReference>
<evidence type="ECO:0000313" key="3">
    <source>
        <dbReference type="Proteomes" id="UP001233172"/>
    </source>
</evidence>
<proteinExistence type="predicted"/>